<organism evidence="2">
    <name type="scientific">freshwater metagenome</name>
    <dbReference type="NCBI Taxonomy" id="449393"/>
    <lineage>
        <taxon>unclassified sequences</taxon>
        <taxon>metagenomes</taxon>
        <taxon>ecological metagenomes</taxon>
    </lineage>
</organism>
<dbReference type="PANTHER" id="PTHR12993">
    <property type="entry name" value="N-ACETYLGLUCOSAMINYL-PHOSPHATIDYLINOSITOL DE-N-ACETYLASE-RELATED"/>
    <property type="match status" value="1"/>
</dbReference>
<sequence>MPQHWQQHPSWGRGPVLDLRTGGQAWERLVVVSAHPDDESLGVGGLIAHAHRAGIGVYLVLLTAGESSQPPAEHCSRHSLATRRLAEMDAAVDLLAPGSPVVFLGAPDGGVADVEEEVVAALGEIVGEGHGTLLVAPWRHDGHPDHDAAGRAAARVAAASGVRLVEYPLLMWHHLQPDEAPWEQISVLRLDQASLEIKLAAIRAHASQIRGAGGAPAPLDGHFLGHFTVPLEHLVLSTEPAPSPARGQEPVEAGQPA</sequence>
<accession>A0A6J6V1X6</accession>
<dbReference type="EMBL" id="CAEZYQ010000034">
    <property type="protein sequence ID" value="CAB4766142.1"/>
    <property type="molecule type" value="Genomic_DNA"/>
</dbReference>
<dbReference type="InterPro" id="IPR003737">
    <property type="entry name" value="GlcNAc_PI_deacetylase-related"/>
</dbReference>
<evidence type="ECO:0000313" key="2">
    <source>
        <dbReference type="EMBL" id="CAB4766142.1"/>
    </source>
</evidence>
<dbReference type="InterPro" id="IPR024078">
    <property type="entry name" value="LmbE-like_dom_sf"/>
</dbReference>
<proteinExistence type="predicted"/>
<dbReference type="Gene3D" id="3.40.50.10320">
    <property type="entry name" value="LmbE-like"/>
    <property type="match status" value="1"/>
</dbReference>
<name>A0A6J6V1X6_9ZZZZ</name>
<protein>
    <submittedName>
        <fullName evidence="2">Unannotated protein</fullName>
    </submittedName>
</protein>
<feature type="region of interest" description="Disordered" evidence="1">
    <location>
        <begin position="238"/>
        <end position="257"/>
    </location>
</feature>
<evidence type="ECO:0000256" key="1">
    <source>
        <dbReference type="SAM" id="MobiDB-lite"/>
    </source>
</evidence>
<dbReference type="SUPFAM" id="SSF102588">
    <property type="entry name" value="LmbE-like"/>
    <property type="match status" value="1"/>
</dbReference>
<dbReference type="AlphaFoldDB" id="A0A6J6V1X6"/>
<dbReference type="Pfam" id="PF02585">
    <property type="entry name" value="PIG-L"/>
    <property type="match status" value="1"/>
</dbReference>
<gene>
    <name evidence="2" type="ORF">UFOPK2761_03069</name>
</gene>
<reference evidence="2" key="1">
    <citation type="submission" date="2020-05" db="EMBL/GenBank/DDBJ databases">
        <authorList>
            <person name="Chiriac C."/>
            <person name="Salcher M."/>
            <person name="Ghai R."/>
            <person name="Kavagutti S V."/>
        </authorList>
    </citation>
    <scope>NUCLEOTIDE SEQUENCE</scope>
</reference>
<dbReference type="GO" id="GO:0016811">
    <property type="term" value="F:hydrolase activity, acting on carbon-nitrogen (but not peptide) bonds, in linear amides"/>
    <property type="evidence" value="ECO:0007669"/>
    <property type="project" value="TreeGrafter"/>
</dbReference>
<dbReference type="PANTHER" id="PTHR12993:SF29">
    <property type="entry name" value="BLR3841 PROTEIN"/>
    <property type="match status" value="1"/>
</dbReference>